<dbReference type="PROSITE" id="PS01013">
    <property type="entry name" value="OSBP"/>
    <property type="match status" value="1"/>
</dbReference>
<dbReference type="InParanoid" id="A0A151ZA42"/>
<gene>
    <name evidence="4" type="ORF">DLAC_07690</name>
</gene>
<dbReference type="GO" id="GO:0016020">
    <property type="term" value="C:membrane"/>
    <property type="evidence" value="ECO:0007669"/>
    <property type="project" value="TreeGrafter"/>
</dbReference>
<evidence type="ECO:0000256" key="1">
    <source>
        <dbReference type="ARBA" id="ARBA00008842"/>
    </source>
</evidence>
<feature type="compositionally biased region" description="Polar residues" evidence="3">
    <location>
        <begin position="43"/>
        <end position="55"/>
    </location>
</feature>
<dbReference type="InterPro" id="IPR018494">
    <property type="entry name" value="Oxysterol-bd_CS"/>
</dbReference>
<dbReference type="GO" id="GO:0005829">
    <property type="term" value="C:cytosol"/>
    <property type="evidence" value="ECO:0007669"/>
    <property type="project" value="TreeGrafter"/>
</dbReference>
<dbReference type="PANTHER" id="PTHR10972:SF102">
    <property type="entry name" value="OXYSTEROL-BINDING PROTEIN"/>
    <property type="match status" value="1"/>
</dbReference>
<dbReference type="Gene3D" id="1.10.287.2720">
    <property type="match status" value="1"/>
</dbReference>
<dbReference type="STRING" id="361077.A0A151ZA42"/>
<dbReference type="Pfam" id="PF01237">
    <property type="entry name" value="Oxysterol_BP"/>
    <property type="match status" value="2"/>
</dbReference>
<dbReference type="OMA" id="VHTHKKD"/>
<dbReference type="InterPro" id="IPR037239">
    <property type="entry name" value="OSBP_sf"/>
</dbReference>
<dbReference type="FunFam" id="1.10.287.2720:FF:000001">
    <property type="entry name" value="Oxysterol-binding OBPalpha"/>
    <property type="match status" value="1"/>
</dbReference>
<dbReference type="SUPFAM" id="SSF144000">
    <property type="entry name" value="Oxysterol-binding protein-like"/>
    <property type="match status" value="1"/>
</dbReference>
<comment type="similarity">
    <text evidence="1 2">Belongs to the OSBP family.</text>
</comment>
<keyword evidence="5" id="KW-1185">Reference proteome</keyword>
<dbReference type="GO" id="GO:0032934">
    <property type="term" value="F:sterol binding"/>
    <property type="evidence" value="ECO:0007669"/>
    <property type="project" value="TreeGrafter"/>
</dbReference>
<comment type="caution">
    <text evidence="4">The sequence shown here is derived from an EMBL/GenBank/DDBJ whole genome shotgun (WGS) entry which is preliminary data.</text>
</comment>
<protein>
    <submittedName>
        <fullName evidence="4">Oxysterol binding family protein</fullName>
    </submittedName>
</protein>
<feature type="compositionally biased region" description="Polar residues" evidence="3">
    <location>
        <begin position="18"/>
        <end position="29"/>
    </location>
</feature>
<evidence type="ECO:0000256" key="2">
    <source>
        <dbReference type="RuleBase" id="RU003844"/>
    </source>
</evidence>
<feature type="compositionally biased region" description="Basic and acidic residues" evidence="3">
    <location>
        <begin position="32"/>
        <end position="42"/>
    </location>
</feature>
<feature type="region of interest" description="Disordered" evidence="3">
    <location>
        <begin position="445"/>
        <end position="467"/>
    </location>
</feature>
<reference evidence="4 5" key="1">
    <citation type="submission" date="2015-12" db="EMBL/GenBank/DDBJ databases">
        <title>Dictyostelia acquired genes for synthesis and detection of signals that induce cell-type specialization by lateral gene transfer from prokaryotes.</title>
        <authorList>
            <person name="Gloeckner G."/>
            <person name="Schaap P."/>
        </authorList>
    </citation>
    <scope>NUCLEOTIDE SEQUENCE [LARGE SCALE GENOMIC DNA]</scope>
    <source>
        <strain evidence="4 5">TK</strain>
    </source>
</reference>
<accession>A0A151ZA42</accession>
<evidence type="ECO:0000313" key="5">
    <source>
        <dbReference type="Proteomes" id="UP000076078"/>
    </source>
</evidence>
<dbReference type="Gene3D" id="2.40.160.120">
    <property type="match status" value="1"/>
</dbReference>
<dbReference type="Gene3D" id="3.30.70.3490">
    <property type="match status" value="1"/>
</dbReference>
<dbReference type="FunCoup" id="A0A151ZA42">
    <property type="interactions" value="173"/>
</dbReference>
<dbReference type="InterPro" id="IPR000648">
    <property type="entry name" value="Oxysterol-bd"/>
</dbReference>
<sequence length="467" mass="52867">MDPLPCINNIDKMRDESTLSNSITNSGGMNENKIKKSGDKIEQQQQQDAIPSTDDQTTEVLEEEPRNLLISLLSELKIGVDLSKVPLPTFILEPRSLLEKFTDFMIHGDLLCGVSKLQDPLDRIHQITKWYLSGFYFRPKGVKKPYNPILGEIFRSRWDFGTNSNNNSSSSSSSSSNGNGNNNEGTTAFLVAEQISHHPPVSCVYISNRKDGYTMSGIINPRSKFLGTSMAVIVDGSITLTLHEHQEEYVITFPTAYARGILFGTLLTEICGSTSITCKNTQYKTELDFKSKPFFGGEYNVVTGKIKKKSETFYQFSGKWDDRIDITNTKKKTTETFWDVSAQKRTPRIVRALQDQVENESQRLWQKVTQAIIKKDQKEATVEKNRLEDEQRKSVRQRKEQNIDWEPKYFKKVGDQWVYKYSNTSLYSPSEPIEIEENGIIQFKNSSSSSSSFSSPSSSPNGANSPK</sequence>
<evidence type="ECO:0000256" key="3">
    <source>
        <dbReference type="SAM" id="MobiDB-lite"/>
    </source>
</evidence>
<evidence type="ECO:0000313" key="4">
    <source>
        <dbReference type="EMBL" id="KYQ90821.1"/>
    </source>
</evidence>
<name>A0A151ZA42_TIELA</name>
<feature type="region of interest" description="Disordered" evidence="3">
    <location>
        <begin position="13"/>
        <end position="56"/>
    </location>
</feature>
<dbReference type="PANTHER" id="PTHR10972">
    <property type="entry name" value="OXYSTEROL-BINDING PROTEIN-RELATED"/>
    <property type="match status" value="1"/>
</dbReference>
<dbReference type="OrthoDB" id="14833at2759"/>
<dbReference type="Proteomes" id="UP000076078">
    <property type="component" value="Unassembled WGS sequence"/>
</dbReference>
<dbReference type="AlphaFoldDB" id="A0A151ZA42"/>
<organism evidence="4 5">
    <name type="scientific">Tieghemostelium lacteum</name>
    <name type="common">Slime mold</name>
    <name type="synonym">Dictyostelium lacteum</name>
    <dbReference type="NCBI Taxonomy" id="361077"/>
    <lineage>
        <taxon>Eukaryota</taxon>
        <taxon>Amoebozoa</taxon>
        <taxon>Evosea</taxon>
        <taxon>Eumycetozoa</taxon>
        <taxon>Dictyostelia</taxon>
        <taxon>Dictyosteliales</taxon>
        <taxon>Raperosteliaceae</taxon>
        <taxon>Tieghemostelium</taxon>
    </lineage>
</organism>
<proteinExistence type="inferred from homology"/>
<dbReference type="EMBL" id="LODT01000035">
    <property type="protein sequence ID" value="KYQ90821.1"/>
    <property type="molecule type" value="Genomic_DNA"/>
</dbReference>